<dbReference type="Gene3D" id="3.30.450.90">
    <property type="match status" value="1"/>
</dbReference>
<dbReference type="PROSITE" id="PS00662">
    <property type="entry name" value="T2SP_E"/>
    <property type="match status" value="1"/>
</dbReference>
<dbReference type="AlphaFoldDB" id="A0A7G3GAY4"/>
<dbReference type="InterPro" id="IPR029016">
    <property type="entry name" value="GAF-like_dom_sf"/>
</dbReference>
<evidence type="ECO:0000256" key="1">
    <source>
        <dbReference type="ARBA" id="ARBA00006611"/>
    </source>
</evidence>
<keyword evidence="6" id="KW-1185">Reference proteome</keyword>
<dbReference type="InterPro" id="IPR007831">
    <property type="entry name" value="T2SS_GspE_N"/>
</dbReference>
<dbReference type="InterPro" id="IPR003593">
    <property type="entry name" value="AAA+_ATPase"/>
</dbReference>
<dbReference type="Pfam" id="PF01590">
    <property type="entry name" value="GAF"/>
    <property type="match status" value="1"/>
</dbReference>
<protein>
    <submittedName>
        <fullName evidence="5">Secretion system protein E</fullName>
    </submittedName>
</protein>
<feature type="domain" description="Bacterial type II secretion system protein E" evidence="4">
    <location>
        <begin position="568"/>
        <end position="582"/>
    </location>
</feature>
<dbReference type="GO" id="GO:0005524">
    <property type="term" value="F:ATP binding"/>
    <property type="evidence" value="ECO:0007669"/>
    <property type="project" value="UniProtKB-KW"/>
</dbReference>
<dbReference type="Gene3D" id="3.40.50.300">
    <property type="entry name" value="P-loop containing nucleotide triphosphate hydrolases"/>
    <property type="match status" value="1"/>
</dbReference>
<gene>
    <name evidence="5" type="ORF">C1H71_12910</name>
</gene>
<dbReference type="InterPro" id="IPR001482">
    <property type="entry name" value="T2SS/T4SS_dom"/>
</dbReference>
<dbReference type="PANTHER" id="PTHR30258:SF2">
    <property type="entry name" value="COMG OPERON PROTEIN 1"/>
    <property type="match status" value="1"/>
</dbReference>
<comment type="similarity">
    <text evidence="1">Belongs to the GSP E family.</text>
</comment>
<accession>A0A7G3GAY4</accession>
<evidence type="ECO:0000259" key="4">
    <source>
        <dbReference type="PROSITE" id="PS00662"/>
    </source>
</evidence>
<dbReference type="InterPro" id="IPR037257">
    <property type="entry name" value="T2SS_E_N_sf"/>
</dbReference>
<reference evidence="5 6" key="1">
    <citation type="submission" date="2018-01" db="EMBL/GenBank/DDBJ databases">
        <title>Genome sequence of Iodobacter sp. strain PCH194 isolated from Indian Trans-Himalaya.</title>
        <authorList>
            <person name="Kumar V."/>
            <person name="Thakur V."/>
            <person name="Kumar S."/>
            <person name="Singh D."/>
        </authorList>
    </citation>
    <scope>NUCLEOTIDE SEQUENCE [LARGE SCALE GENOMIC DNA]</scope>
    <source>
        <strain evidence="5 6">PCH194</strain>
    </source>
</reference>
<dbReference type="PANTHER" id="PTHR30258">
    <property type="entry name" value="TYPE II SECRETION SYSTEM PROTEIN GSPE-RELATED"/>
    <property type="match status" value="1"/>
</dbReference>
<dbReference type="SMART" id="SM00382">
    <property type="entry name" value="AAA"/>
    <property type="match status" value="1"/>
</dbReference>
<dbReference type="InterPro" id="IPR027417">
    <property type="entry name" value="P-loop_NTPase"/>
</dbReference>
<dbReference type="CDD" id="cd01129">
    <property type="entry name" value="PulE-GspE-like"/>
    <property type="match status" value="1"/>
</dbReference>
<keyword evidence="2" id="KW-0547">Nucleotide-binding</keyword>
<dbReference type="InterPro" id="IPR003018">
    <property type="entry name" value="GAF"/>
</dbReference>
<dbReference type="SUPFAM" id="SSF160246">
    <property type="entry name" value="EspE N-terminal domain-like"/>
    <property type="match status" value="1"/>
</dbReference>
<dbReference type="Proteomes" id="UP000515917">
    <property type="component" value="Chromosome"/>
</dbReference>
<keyword evidence="3" id="KW-0067">ATP-binding</keyword>
<dbReference type="Pfam" id="PF05157">
    <property type="entry name" value="MshEN"/>
    <property type="match status" value="1"/>
</dbReference>
<dbReference type="Gene3D" id="3.30.450.40">
    <property type="match status" value="1"/>
</dbReference>
<organism evidence="5 6">
    <name type="scientific">Iodobacter fluviatilis</name>
    <dbReference type="NCBI Taxonomy" id="537"/>
    <lineage>
        <taxon>Bacteria</taxon>
        <taxon>Pseudomonadati</taxon>
        <taxon>Pseudomonadota</taxon>
        <taxon>Betaproteobacteria</taxon>
        <taxon>Neisseriales</taxon>
        <taxon>Chitinibacteraceae</taxon>
        <taxon>Iodobacter</taxon>
    </lineage>
</organism>
<evidence type="ECO:0000256" key="2">
    <source>
        <dbReference type="ARBA" id="ARBA00022741"/>
    </source>
</evidence>
<dbReference type="GO" id="GO:0005886">
    <property type="term" value="C:plasma membrane"/>
    <property type="evidence" value="ECO:0007669"/>
    <property type="project" value="TreeGrafter"/>
</dbReference>
<proteinExistence type="inferred from homology"/>
<dbReference type="RefSeq" id="WP_130106879.1">
    <property type="nucleotide sequence ID" value="NZ_CP025781.1"/>
</dbReference>
<name>A0A7G3GAY4_9NEIS</name>
<dbReference type="SUPFAM" id="SSF52540">
    <property type="entry name" value="P-loop containing nucleoside triphosphate hydrolases"/>
    <property type="match status" value="1"/>
</dbReference>
<evidence type="ECO:0000313" key="6">
    <source>
        <dbReference type="Proteomes" id="UP000515917"/>
    </source>
</evidence>
<dbReference type="GO" id="GO:0016887">
    <property type="term" value="F:ATP hydrolysis activity"/>
    <property type="evidence" value="ECO:0007669"/>
    <property type="project" value="TreeGrafter"/>
</dbReference>
<evidence type="ECO:0000256" key="3">
    <source>
        <dbReference type="ARBA" id="ARBA00022840"/>
    </source>
</evidence>
<dbReference type="SUPFAM" id="SSF55781">
    <property type="entry name" value="GAF domain-like"/>
    <property type="match status" value="1"/>
</dbReference>
<evidence type="ECO:0000313" key="5">
    <source>
        <dbReference type="EMBL" id="QBC44339.1"/>
    </source>
</evidence>
<dbReference type="EMBL" id="CP025781">
    <property type="protein sequence ID" value="QBC44339.1"/>
    <property type="molecule type" value="Genomic_DNA"/>
</dbReference>
<sequence length="784" mass="87643">MSQKDSALRFMHELQALTNRIHATRHIDEILLEISAEVCTVFNAERLTIYVANDTGNEMTSRVKTGLEGFKELRIPVNDRSIAGFVANHKQLVNIRDVYNSEELASYSPTLQFLQAVDKQTGFHAREMLAAPLLAELDGTLIGVVQLINNKQQQPFEVQTEEGIRLLSKTLAIALQQRQQQPFPFSPQHKYGGLVAANVLTQAALQVALRESHRDKLDLEALLSDKYQVPLAALGQSLAGYFGVAYEAFRPDRIKSQDLLKHIKREYAAENQWLPVDEEKAGIIILTTDPERIRGSHTVAHVFPNKKAIYRVTTKTEFQQTLDLFFGEQSSDHNIDTLLSNMVDEEDAEPVSPEEISAAQDNELVKLVNQIIVEAYKTGVSDIHIEPSPGQEKTRIRFRRDGSLVHYKEVPASYRSPLVTRIKIMCDLDISEKRKPQDGKIKFKKYVPGYDIELRVATIPTQGGVEDVVMRILASGEPLPLDKLALSTRTITNLKTVIAKPYGLFFVCGPTGSGKTTTLHSILKHLNTPDTKIWTAEDPVEITQKGLRQVQVNNKAGLTFATIMKAFLRADPDIIMVGEMRDKETTSTGIEASLTGHLVLATLHTNSAPESIIRLLDMGMDPFNFADALLGILAQRLAKRLCKCKEAYIADSAEIKSMLHEYSVELQQTTDWQKDPELALETVYKDWIAQFSNKEDAGTLGQFTLYRPQGCEACNHTGYKGRLGLHELLVGTDNIKKQIQEHARVAELLATALEEGMRTLKQDGIEKVLQGLTDMAQIRAVCIK</sequence>
<dbReference type="Pfam" id="PF00437">
    <property type="entry name" value="T2SSE"/>
    <property type="match status" value="1"/>
</dbReference>
<dbReference type="KEGG" id="ifl:C1H71_12910"/>
<dbReference type="SMART" id="SM00065">
    <property type="entry name" value="GAF"/>
    <property type="match status" value="1"/>
</dbReference>